<evidence type="ECO:0000313" key="1">
    <source>
        <dbReference type="EMBL" id="CAL8140787.1"/>
    </source>
</evidence>
<dbReference type="Proteomes" id="UP001642540">
    <property type="component" value="Unassembled WGS sequence"/>
</dbReference>
<evidence type="ECO:0000313" key="2">
    <source>
        <dbReference type="Proteomes" id="UP001642540"/>
    </source>
</evidence>
<comment type="caution">
    <text evidence="1">The sequence shown here is derived from an EMBL/GenBank/DDBJ whole genome shotgun (WGS) entry which is preliminary data.</text>
</comment>
<protein>
    <submittedName>
        <fullName evidence="1">Uncharacterized protein</fullName>
    </submittedName>
</protein>
<organism evidence="1 2">
    <name type="scientific">Orchesella dallaii</name>
    <dbReference type="NCBI Taxonomy" id="48710"/>
    <lineage>
        <taxon>Eukaryota</taxon>
        <taxon>Metazoa</taxon>
        <taxon>Ecdysozoa</taxon>
        <taxon>Arthropoda</taxon>
        <taxon>Hexapoda</taxon>
        <taxon>Collembola</taxon>
        <taxon>Entomobryomorpha</taxon>
        <taxon>Entomobryoidea</taxon>
        <taxon>Orchesellidae</taxon>
        <taxon>Orchesellinae</taxon>
        <taxon>Orchesella</taxon>
    </lineage>
</organism>
<name>A0ABP1S0M1_9HEXA</name>
<proteinExistence type="predicted"/>
<gene>
    <name evidence="1" type="ORF">ODALV1_LOCUS28421</name>
</gene>
<sequence length="133" mass="15037">MFRCQTNVFFTREIHSCCNVSSSTKGPNLCTYLLQQTITSVINGITATVKARGFLAPIKILETRPTLLKGSRRSIFPDMNYKKQVTMPKMNKEIMPKRLLRLNLPATLNDGKIEDQMPKDVFIAVVEPAGLEY</sequence>
<keyword evidence="2" id="KW-1185">Reference proteome</keyword>
<accession>A0ABP1S0M1</accession>
<dbReference type="EMBL" id="CAXLJM020000141">
    <property type="protein sequence ID" value="CAL8140787.1"/>
    <property type="molecule type" value="Genomic_DNA"/>
</dbReference>
<reference evidence="1 2" key="1">
    <citation type="submission" date="2024-08" db="EMBL/GenBank/DDBJ databases">
        <authorList>
            <person name="Cucini C."/>
            <person name="Frati F."/>
        </authorList>
    </citation>
    <scope>NUCLEOTIDE SEQUENCE [LARGE SCALE GENOMIC DNA]</scope>
</reference>